<sequence length="152" mass="17106">MTSSYWDIRGNGRNAVVPCIVTPPDQNICGDLPGLFTNVLGGAMWIAEHPAIRQSLIQAEAETRVLTRHQGAWHITNVTDQPQIPSFVWLEQMPNKGIPSHTVQALIQRPWGRNNTEDPDDSRWLASIRRRTLSVIATDGDIERAREVMEET</sequence>
<dbReference type="EMBL" id="CDMZ01002586">
    <property type="protein sequence ID" value="CEM42992.1"/>
    <property type="molecule type" value="Genomic_DNA"/>
</dbReference>
<accession>A0A0G4HGF6</accession>
<evidence type="ECO:0000313" key="1">
    <source>
        <dbReference type="EMBL" id="CEM42992.1"/>
    </source>
</evidence>
<name>A0A0G4HGF6_9ALVE</name>
<proteinExistence type="predicted"/>
<dbReference type="PhylomeDB" id="A0A0G4HGF6"/>
<dbReference type="VEuPathDB" id="CryptoDB:Cvel_27197"/>
<protein>
    <submittedName>
        <fullName evidence="1">Uncharacterized protein</fullName>
    </submittedName>
</protein>
<dbReference type="AlphaFoldDB" id="A0A0G4HGF6"/>
<reference evidence="1" key="1">
    <citation type="submission" date="2014-11" db="EMBL/GenBank/DDBJ databases">
        <authorList>
            <person name="Otto D Thomas"/>
            <person name="Naeem Raeece"/>
        </authorList>
    </citation>
    <scope>NUCLEOTIDE SEQUENCE</scope>
</reference>
<gene>
    <name evidence="1" type="ORF">Cvel_27197</name>
</gene>
<organism evidence="1">
    <name type="scientific">Chromera velia CCMP2878</name>
    <dbReference type="NCBI Taxonomy" id="1169474"/>
    <lineage>
        <taxon>Eukaryota</taxon>
        <taxon>Sar</taxon>
        <taxon>Alveolata</taxon>
        <taxon>Colpodellida</taxon>
        <taxon>Chromeraceae</taxon>
        <taxon>Chromera</taxon>
    </lineage>
</organism>